<evidence type="ECO:0008006" key="5">
    <source>
        <dbReference type="Google" id="ProtNLM"/>
    </source>
</evidence>
<feature type="transmembrane region" description="Helical" evidence="2">
    <location>
        <begin position="20"/>
        <end position="41"/>
    </location>
</feature>
<keyword evidence="2" id="KW-0472">Membrane</keyword>
<evidence type="ECO:0000256" key="2">
    <source>
        <dbReference type="SAM" id="Phobius"/>
    </source>
</evidence>
<accession>A0A956LZH3</accession>
<comment type="caution">
    <text evidence="3">The sequence shown here is derived from an EMBL/GenBank/DDBJ whole genome shotgun (WGS) entry which is preliminary data.</text>
</comment>
<dbReference type="PANTHER" id="PTHR34351">
    <property type="entry name" value="SLR1927 PROTEIN-RELATED"/>
    <property type="match status" value="1"/>
</dbReference>
<feature type="compositionally biased region" description="Polar residues" evidence="1">
    <location>
        <begin position="415"/>
        <end position="424"/>
    </location>
</feature>
<dbReference type="EMBL" id="JAGQHR010000090">
    <property type="protein sequence ID" value="MCA9726966.1"/>
    <property type="molecule type" value="Genomic_DNA"/>
</dbReference>
<proteinExistence type="predicted"/>
<evidence type="ECO:0000256" key="1">
    <source>
        <dbReference type="SAM" id="MobiDB-lite"/>
    </source>
</evidence>
<organism evidence="3 4">
    <name type="scientific">Eiseniibacteriota bacterium</name>
    <dbReference type="NCBI Taxonomy" id="2212470"/>
    <lineage>
        <taxon>Bacteria</taxon>
        <taxon>Candidatus Eiseniibacteriota</taxon>
    </lineage>
</organism>
<reference evidence="3" key="2">
    <citation type="journal article" date="2021" name="Microbiome">
        <title>Successional dynamics and alternative stable states in a saline activated sludge microbial community over 9 years.</title>
        <authorList>
            <person name="Wang Y."/>
            <person name="Ye J."/>
            <person name="Ju F."/>
            <person name="Liu L."/>
            <person name="Boyd J.A."/>
            <person name="Deng Y."/>
            <person name="Parks D.H."/>
            <person name="Jiang X."/>
            <person name="Yin X."/>
            <person name="Woodcroft B.J."/>
            <person name="Tyson G.W."/>
            <person name="Hugenholtz P."/>
            <person name="Polz M.F."/>
            <person name="Zhang T."/>
        </authorList>
    </citation>
    <scope>NUCLEOTIDE SEQUENCE</scope>
    <source>
        <strain evidence="3">HKST-UBA01</strain>
    </source>
</reference>
<dbReference type="AlphaFoldDB" id="A0A956LZH3"/>
<name>A0A956LZH3_UNCEI</name>
<evidence type="ECO:0000313" key="4">
    <source>
        <dbReference type="Proteomes" id="UP000697710"/>
    </source>
</evidence>
<reference evidence="3" key="1">
    <citation type="submission" date="2020-04" db="EMBL/GenBank/DDBJ databases">
        <authorList>
            <person name="Zhang T."/>
        </authorList>
    </citation>
    <scope>NUCLEOTIDE SEQUENCE</scope>
    <source>
        <strain evidence="3">HKST-UBA01</strain>
    </source>
</reference>
<keyword evidence="2" id="KW-0812">Transmembrane</keyword>
<protein>
    <recommendedName>
        <fullName evidence="5">DUF58 domain-containing protein</fullName>
    </recommendedName>
</protein>
<sequence length="548" mass="59547">MTRSYWITVALLFMLGGLRSSGFLLLAALLLAVMGAIVHLWTRYALAGVHFQRTVHPTRVELGATARVAIEIVNAKPLPLPWLRIDAPLPEVFRVAPGPGLSAVWPAVRELPLAGRDRRPGGASRGSGRSLIPIPTSTLVRLAPNDRFQMDFDIQAVERGVHALGPIWLRTADPLGFRITRSRKNTSDRIIVPPPRIPLEACGLAVPIRDIERGASNNLNRSIVLVLDLPRQARPPVPLPIPFPGGEGSNATSVTDPDVVWSRQEWLLGAAASAATHFIEKGWEVALETGVYRPGSRRRLVVRAGRGPEQLDRILEMLAWVSLPATYSSHRLVRAAARRAKNESIVWVLRDPGSEPTRGGMVQWSDSRSTSEARSASDPESPAASTLATITIAGRARSVWLQSVADPEEALRGGSSESKASTQIDAWESDGESAGPPPVSGWGPRKIDPDWVEEIGLPVARLVFRIAWLWPWTVLLSQIVVPGRRPGISLAGLAVLTGVGFGVGRLGTRTIRFPAMRGIIIILLGVLAVLVASWFWIYRSVIGIWDVA</sequence>
<dbReference type="Proteomes" id="UP000697710">
    <property type="component" value="Unassembled WGS sequence"/>
</dbReference>
<feature type="region of interest" description="Disordered" evidence="1">
    <location>
        <begin position="410"/>
        <end position="444"/>
    </location>
</feature>
<keyword evidence="2" id="KW-1133">Transmembrane helix</keyword>
<gene>
    <name evidence="3" type="ORF">KC729_04730</name>
</gene>
<feature type="transmembrane region" description="Helical" evidence="2">
    <location>
        <begin position="487"/>
        <end position="507"/>
    </location>
</feature>
<feature type="region of interest" description="Disordered" evidence="1">
    <location>
        <begin position="350"/>
        <end position="385"/>
    </location>
</feature>
<feature type="transmembrane region" description="Helical" evidence="2">
    <location>
        <begin position="519"/>
        <end position="538"/>
    </location>
</feature>
<evidence type="ECO:0000313" key="3">
    <source>
        <dbReference type="EMBL" id="MCA9726966.1"/>
    </source>
</evidence>